<dbReference type="PANTHER" id="PTHR47260:SF1">
    <property type="entry name" value="UPF0644 PROTEIN PB2B4.06"/>
    <property type="match status" value="1"/>
</dbReference>
<comment type="caution">
    <text evidence="2">The sequence shown here is derived from an EMBL/GenBank/DDBJ whole genome shotgun (WGS) entry which is preliminary data.</text>
</comment>
<reference evidence="2 3" key="1">
    <citation type="submission" date="2017-12" db="EMBL/GenBank/DDBJ databases">
        <title>Comparative genomics of Botrytis spp.</title>
        <authorList>
            <person name="Valero-Jimenez C.A."/>
            <person name="Tapia P."/>
            <person name="Veloso J."/>
            <person name="Silva-Moreno E."/>
            <person name="Staats M."/>
            <person name="Valdes J.H."/>
            <person name="Van Kan J.A.L."/>
        </authorList>
    </citation>
    <scope>NUCLEOTIDE SEQUENCE [LARGE SCALE GENOMIC DNA]</scope>
    <source>
        <strain evidence="2 3">MUCL435</strain>
    </source>
</reference>
<dbReference type="Proteomes" id="UP000308671">
    <property type="component" value="Unassembled WGS sequence"/>
</dbReference>
<dbReference type="CDD" id="cd03443">
    <property type="entry name" value="PaaI_thioesterase"/>
    <property type="match status" value="1"/>
</dbReference>
<evidence type="ECO:0000313" key="3">
    <source>
        <dbReference type="Proteomes" id="UP000308671"/>
    </source>
</evidence>
<keyword evidence="3" id="KW-1185">Reference proteome</keyword>
<accession>A0A4S8QYE7</accession>
<dbReference type="SUPFAM" id="SSF54637">
    <property type="entry name" value="Thioesterase/thiol ester dehydrase-isomerase"/>
    <property type="match status" value="1"/>
</dbReference>
<dbReference type="AlphaFoldDB" id="A0A4S8QYE7"/>
<dbReference type="Pfam" id="PF03061">
    <property type="entry name" value="4HBT"/>
    <property type="match status" value="1"/>
</dbReference>
<evidence type="ECO:0000313" key="2">
    <source>
        <dbReference type="EMBL" id="THV50040.1"/>
    </source>
</evidence>
<sequence>MSFSQDLFRFAPIPKETAEHFSLTPWCKPILEDSSLHPFSPRSRIRKEHHTCDTFTAITLQTPDTISHCQFFYSPPTSSRSFGEVLALMSLGTHVNGHIDTAHGGFTGVMLDDMIGCAASVARPRDKTTMTAYLHITYKKPIGTPGVVLGRSWVDRKEGRKIFGKATIEDGEGVILATGEALFITMDRKKLREKL</sequence>
<organism evidence="2 3">
    <name type="scientific">Botrytis galanthina</name>
    <dbReference type="NCBI Taxonomy" id="278940"/>
    <lineage>
        <taxon>Eukaryota</taxon>
        <taxon>Fungi</taxon>
        <taxon>Dikarya</taxon>
        <taxon>Ascomycota</taxon>
        <taxon>Pezizomycotina</taxon>
        <taxon>Leotiomycetes</taxon>
        <taxon>Helotiales</taxon>
        <taxon>Sclerotiniaceae</taxon>
        <taxon>Botrytis</taxon>
    </lineage>
</organism>
<dbReference type="OrthoDB" id="506431at2759"/>
<evidence type="ECO:0000259" key="1">
    <source>
        <dbReference type="Pfam" id="PF03061"/>
    </source>
</evidence>
<proteinExistence type="predicted"/>
<dbReference type="InterPro" id="IPR052061">
    <property type="entry name" value="PTE-AB_protein"/>
</dbReference>
<dbReference type="EMBL" id="PQXL01000167">
    <property type="protein sequence ID" value="THV50040.1"/>
    <property type="molecule type" value="Genomic_DNA"/>
</dbReference>
<feature type="domain" description="Thioesterase" evidence="1">
    <location>
        <begin position="101"/>
        <end position="174"/>
    </location>
</feature>
<dbReference type="InterPro" id="IPR006683">
    <property type="entry name" value="Thioestr_dom"/>
</dbReference>
<protein>
    <recommendedName>
        <fullName evidence="1">Thioesterase domain-containing protein</fullName>
    </recommendedName>
</protein>
<dbReference type="Gene3D" id="3.10.129.10">
    <property type="entry name" value="Hotdog Thioesterase"/>
    <property type="match status" value="1"/>
</dbReference>
<dbReference type="PANTHER" id="PTHR47260">
    <property type="entry name" value="UPF0644 PROTEIN PB2B4.06"/>
    <property type="match status" value="1"/>
</dbReference>
<gene>
    <name evidence="2" type="ORF">BGAL_0167g00030</name>
</gene>
<dbReference type="InterPro" id="IPR029069">
    <property type="entry name" value="HotDog_dom_sf"/>
</dbReference>
<name>A0A4S8QYE7_9HELO</name>